<dbReference type="EMBL" id="JARIHO010000038">
    <property type="protein sequence ID" value="KAJ7328785.1"/>
    <property type="molecule type" value="Genomic_DNA"/>
</dbReference>
<feature type="coiled-coil region" evidence="1">
    <location>
        <begin position="3"/>
        <end position="37"/>
    </location>
</feature>
<evidence type="ECO:0000313" key="2">
    <source>
        <dbReference type="EMBL" id="KAJ7328785.1"/>
    </source>
</evidence>
<keyword evidence="3" id="KW-1185">Reference proteome</keyword>
<dbReference type="SUPFAM" id="SSF52047">
    <property type="entry name" value="RNI-like"/>
    <property type="match status" value="1"/>
</dbReference>
<reference evidence="2" key="1">
    <citation type="submission" date="2023-03" db="EMBL/GenBank/DDBJ databases">
        <title>Massive genome expansion in bonnet fungi (Mycena s.s.) driven by repeated elements and novel gene families across ecological guilds.</title>
        <authorList>
            <consortium name="Lawrence Berkeley National Laboratory"/>
            <person name="Harder C.B."/>
            <person name="Miyauchi S."/>
            <person name="Viragh M."/>
            <person name="Kuo A."/>
            <person name="Thoen E."/>
            <person name="Andreopoulos B."/>
            <person name="Lu D."/>
            <person name="Skrede I."/>
            <person name="Drula E."/>
            <person name="Henrissat B."/>
            <person name="Morin E."/>
            <person name="Kohler A."/>
            <person name="Barry K."/>
            <person name="LaButti K."/>
            <person name="Morin E."/>
            <person name="Salamov A."/>
            <person name="Lipzen A."/>
            <person name="Mereny Z."/>
            <person name="Hegedus B."/>
            <person name="Baldrian P."/>
            <person name="Stursova M."/>
            <person name="Weitz H."/>
            <person name="Taylor A."/>
            <person name="Grigoriev I.V."/>
            <person name="Nagy L.G."/>
            <person name="Martin F."/>
            <person name="Kauserud H."/>
        </authorList>
    </citation>
    <scope>NUCLEOTIDE SEQUENCE</scope>
    <source>
        <strain evidence="2">CBHHK002</strain>
    </source>
</reference>
<dbReference type="PANTHER" id="PTHR38926">
    <property type="entry name" value="F-BOX DOMAIN CONTAINING PROTEIN, EXPRESSED"/>
    <property type="match status" value="1"/>
</dbReference>
<evidence type="ECO:0008006" key="4">
    <source>
        <dbReference type="Google" id="ProtNLM"/>
    </source>
</evidence>
<comment type="caution">
    <text evidence="2">The sequence shown here is derived from an EMBL/GenBank/DDBJ whole genome shotgun (WGS) entry which is preliminary data.</text>
</comment>
<gene>
    <name evidence="2" type="ORF">DFH08DRAFT_315840</name>
</gene>
<dbReference type="PANTHER" id="PTHR38926:SF72">
    <property type="entry name" value="IM:7136021-RELATED"/>
    <property type="match status" value="1"/>
</dbReference>
<evidence type="ECO:0000256" key="1">
    <source>
        <dbReference type="SAM" id="Coils"/>
    </source>
</evidence>
<dbReference type="Proteomes" id="UP001218218">
    <property type="component" value="Unassembled WGS sequence"/>
</dbReference>
<protein>
    <recommendedName>
        <fullName evidence="4">F-box domain-containing protein</fullName>
    </recommendedName>
</protein>
<dbReference type="Gene3D" id="3.80.10.10">
    <property type="entry name" value="Ribonuclease Inhibitor"/>
    <property type="match status" value="1"/>
</dbReference>
<name>A0AAD7EIW3_9AGAR</name>
<keyword evidence="1" id="KW-0175">Coiled coil</keyword>
<accession>A0AAD7EIW3</accession>
<dbReference type="AlphaFoldDB" id="A0AAD7EIW3"/>
<dbReference type="InterPro" id="IPR032675">
    <property type="entry name" value="LRR_dom_sf"/>
</dbReference>
<sequence>MSAKELQARIDKLAADIDLQKTVLQQLEQSKSAAQRQLNAICDPMTRLPPEISSAIFLLCLPHSHPKPTPRTAPMLLLRVCHAWAEIAVSTPALWVAIHVDVLRVEFLQAWLQRARNYPLSISLRGSFNSRIGILLRQYAKQLKHLKIYDEELDDLDSLTALESFPCLETLTLGALSDGDTDLETLSLDHIMGLLRLTPNLVECTFHDVCFDVVSDSEDEYDNINGNEKLVLPKLRCLKFGPTADLNYLAGEDWIIRHLTLPAVKTLTLPLTQISTADLSSFLKRSSPPLEKLVLGVGISDLRFQQLADCLRVLSSLVHLEFGPDSTSHLVEDLLDALADSPHFLPNLRTLKVVCNLPFPCRPLYQKVLRAVTARCAQLVCLDIRTEYDRDPSALHYMPDAGIRDDLRKFAAEGVNLYIGTLSRNMI</sequence>
<evidence type="ECO:0000313" key="3">
    <source>
        <dbReference type="Proteomes" id="UP001218218"/>
    </source>
</evidence>
<organism evidence="2 3">
    <name type="scientific">Mycena albidolilacea</name>
    <dbReference type="NCBI Taxonomy" id="1033008"/>
    <lineage>
        <taxon>Eukaryota</taxon>
        <taxon>Fungi</taxon>
        <taxon>Dikarya</taxon>
        <taxon>Basidiomycota</taxon>
        <taxon>Agaricomycotina</taxon>
        <taxon>Agaricomycetes</taxon>
        <taxon>Agaricomycetidae</taxon>
        <taxon>Agaricales</taxon>
        <taxon>Marasmiineae</taxon>
        <taxon>Mycenaceae</taxon>
        <taxon>Mycena</taxon>
    </lineage>
</organism>
<proteinExistence type="predicted"/>